<dbReference type="InterPro" id="IPR011990">
    <property type="entry name" value="TPR-like_helical_dom_sf"/>
</dbReference>
<reference evidence="3 4" key="1">
    <citation type="submission" date="2015-09" db="EMBL/GenBank/DDBJ databases">
        <title>Genome sequence of Acetobacterium wieringae DSM 1911.</title>
        <authorList>
            <person name="Poehlein A."/>
            <person name="Bengelsdorf F.R."/>
            <person name="Schiel-Bengelsdorf B."/>
            <person name="Duerre P."/>
            <person name="Daniel R."/>
        </authorList>
    </citation>
    <scope>NUCLEOTIDE SEQUENCE [LARGE SCALE GENOMIC DNA]</scope>
    <source>
        <strain evidence="3 4">DSM 1911</strain>
    </source>
</reference>
<feature type="domain" description="HTH cro/C1-type" evidence="2">
    <location>
        <begin position="10"/>
        <end position="64"/>
    </location>
</feature>
<dbReference type="EMBL" id="LKEU01000030">
    <property type="protein sequence ID" value="OFV70542.1"/>
    <property type="molecule type" value="Genomic_DNA"/>
</dbReference>
<accession>A0A1F2PI43</accession>
<dbReference type="RefSeq" id="WP_070371319.1">
    <property type="nucleotide sequence ID" value="NZ_LKEU01000030.1"/>
</dbReference>
<dbReference type="SUPFAM" id="SSF47413">
    <property type="entry name" value="lambda repressor-like DNA-binding domains"/>
    <property type="match status" value="1"/>
</dbReference>
<dbReference type="InterPro" id="IPR010982">
    <property type="entry name" value="Lambda_DNA-bd_dom_sf"/>
</dbReference>
<dbReference type="GO" id="GO:0003677">
    <property type="term" value="F:DNA binding"/>
    <property type="evidence" value="ECO:0007669"/>
    <property type="project" value="UniProtKB-KW"/>
</dbReference>
<dbReference type="OrthoDB" id="9812495at2"/>
<dbReference type="STRING" id="52694.ACWI_20210"/>
<dbReference type="SUPFAM" id="SSF48452">
    <property type="entry name" value="TPR-like"/>
    <property type="match status" value="1"/>
</dbReference>
<dbReference type="SMART" id="SM00530">
    <property type="entry name" value="HTH_XRE"/>
    <property type="match status" value="1"/>
</dbReference>
<name>A0A1F2PI43_9FIRM</name>
<proteinExistence type="predicted"/>
<evidence type="ECO:0000256" key="1">
    <source>
        <dbReference type="ARBA" id="ARBA00023125"/>
    </source>
</evidence>
<dbReference type="AlphaFoldDB" id="A0A1F2PI43"/>
<evidence type="ECO:0000313" key="4">
    <source>
        <dbReference type="Proteomes" id="UP000176244"/>
    </source>
</evidence>
<keyword evidence="1" id="KW-0238">DNA-binding</keyword>
<dbReference type="PANTHER" id="PTHR46558">
    <property type="entry name" value="TRACRIPTIONAL REGULATORY PROTEIN-RELATED-RELATED"/>
    <property type="match status" value="1"/>
</dbReference>
<evidence type="ECO:0000259" key="2">
    <source>
        <dbReference type="PROSITE" id="PS50943"/>
    </source>
</evidence>
<protein>
    <submittedName>
        <fullName evidence="3">Transcriptional repressor DicA</fullName>
    </submittedName>
</protein>
<dbReference type="InterPro" id="IPR001387">
    <property type="entry name" value="Cro/C1-type_HTH"/>
</dbReference>
<evidence type="ECO:0000313" key="3">
    <source>
        <dbReference type="EMBL" id="OFV70542.1"/>
    </source>
</evidence>
<dbReference type="PANTHER" id="PTHR46558:SF11">
    <property type="entry name" value="HTH-TYPE TRANSCRIPTIONAL REGULATOR XRE"/>
    <property type="match status" value="1"/>
</dbReference>
<dbReference type="Pfam" id="PF01381">
    <property type="entry name" value="HTH_3"/>
    <property type="match status" value="1"/>
</dbReference>
<comment type="caution">
    <text evidence="3">The sequence shown here is derived from an EMBL/GenBank/DDBJ whole genome shotgun (WGS) entry which is preliminary data.</text>
</comment>
<dbReference type="Gene3D" id="1.10.260.40">
    <property type="entry name" value="lambda repressor-like DNA-binding domains"/>
    <property type="match status" value="1"/>
</dbReference>
<dbReference type="CDD" id="cd00093">
    <property type="entry name" value="HTH_XRE"/>
    <property type="match status" value="1"/>
</dbReference>
<dbReference type="PROSITE" id="PS50943">
    <property type="entry name" value="HTH_CROC1"/>
    <property type="match status" value="1"/>
</dbReference>
<sequence length="375" mass="41845">MKELNIGKTIVTKRREKGLTQEDLAHYLGVSKASVSKWETGLSYPDITLLPHLSAYFNISIDELMGYSPQLTPAAIKALYHRLADDFASKPFAEVLAECQLIIKKYYSCFPLLLQMAVLLANHHMLAADPAAATAVLNQAVTLCQRIRAESDDRILARDALSIEGTCYLMLGQPAQVMDLLGEDVRPFPTDTEMLAQAYQMASNPDKARQVLQISSYQHLLFLVSTASAYLMLNASDLDQVETILARTLGVAKLYDLDALHPNTMAQVYHAAAQVYAIHQDADTTLAFLADYTEVCVSDFFPYALHGDDYFDAIQPWFETFDLGVGPPRSEDVIKQSMLDGLVANPLFDFLKEDRRFVDLIKKLEAHLIDEGDKQ</sequence>
<gene>
    <name evidence="3" type="ORF">ACWI_20210</name>
</gene>
<organism evidence="3 4">
    <name type="scientific">Acetobacterium wieringae</name>
    <dbReference type="NCBI Taxonomy" id="52694"/>
    <lineage>
        <taxon>Bacteria</taxon>
        <taxon>Bacillati</taxon>
        <taxon>Bacillota</taxon>
        <taxon>Clostridia</taxon>
        <taxon>Eubacteriales</taxon>
        <taxon>Eubacteriaceae</taxon>
        <taxon>Acetobacterium</taxon>
    </lineage>
</organism>
<dbReference type="Proteomes" id="UP000176244">
    <property type="component" value="Unassembled WGS sequence"/>
</dbReference>